<dbReference type="SUPFAM" id="SSF53335">
    <property type="entry name" value="S-adenosyl-L-methionine-dependent methyltransferases"/>
    <property type="match status" value="1"/>
</dbReference>
<proteinExistence type="predicted"/>
<reference evidence="1 2" key="1">
    <citation type="submission" date="2015-11" db="EMBL/GenBank/DDBJ databases">
        <title>Genomic analysis of 38 Legionella species identifies large and diverse effector repertoires.</title>
        <authorList>
            <person name="Burstein D."/>
            <person name="Amaro F."/>
            <person name="Zusman T."/>
            <person name="Lifshitz Z."/>
            <person name="Cohen O."/>
            <person name="Gilbert J.A."/>
            <person name="Pupko T."/>
            <person name="Shuman H.A."/>
            <person name="Segal G."/>
        </authorList>
    </citation>
    <scope>NUCLEOTIDE SEQUENCE [LARGE SCALE GENOMIC DNA]</scope>
    <source>
        <strain evidence="1 2">SC-63-C7</strain>
    </source>
</reference>
<gene>
    <name evidence="1" type="ORF">Lsan_4028</name>
</gene>
<sequence length="196" mass="22179">MKEKIDLSSTTNTTNGYVLVDDLIQTRNSGEIIHVQSVLDDTECLVAMDTLPFEENTRNLDVGGGKFDTATEHVKYFYKVENFVYDPYNRSVEHNEIVLNNVKQQPVDTVTSLSVLNVILDKQEREDHLNLVYHSLKPGGYAFFKVWRGNSTGIPSVTQSNKDARSYLQEVQNVFGEDNVSIPDDDIGNTIFAKRL</sequence>
<name>A0A0W0YA95_9GAMM</name>
<evidence type="ECO:0000313" key="1">
    <source>
        <dbReference type="EMBL" id="KTD53618.1"/>
    </source>
</evidence>
<evidence type="ECO:0008006" key="3">
    <source>
        <dbReference type="Google" id="ProtNLM"/>
    </source>
</evidence>
<dbReference type="Proteomes" id="UP000054703">
    <property type="component" value="Unassembled WGS sequence"/>
</dbReference>
<dbReference type="Gene3D" id="3.40.50.150">
    <property type="entry name" value="Vaccinia Virus protein VP39"/>
    <property type="match status" value="1"/>
</dbReference>
<dbReference type="PATRIC" id="fig|45074.5.peg.4326"/>
<keyword evidence="2" id="KW-1185">Reference proteome</keyword>
<evidence type="ECO:0000313" key="2">
    <source>
        <dbReference type="Proteomes" id="UP000054703"/>
    </source>
</evidence>
<comment type="caution">
    <text evidence="1">The sequence shown here is derived from an EMBL/GenBank/DDBJ whole genome shotgun (WGS) entry which is preliminary data.</text>
</comment>
<dbReference type="EMBL" id="LNYU01000091">
    <property type="protein sequence ID" value="KTD53618.1"/>
    <property type="molecule type" value="Genomic_DNA"/>
</dbReference>
<dbReference type="RefSeq" id="WP_058515902.1">
    <property type="nucleotide sequence ID" value="NZ_CAAAIH010000066.1"/>
</dbReference>
<accession>A0A0W0YA95</accession>
<protein>
    <recommendedName>
        <fullName evidence="3">Methyltransferase type 11 domain-containing protein</fullName>
    </recommendedName>
</protein>
<dbReference type="InterPro" id="IPR029063">
    <property type="entry name" value="SAM-dependent_MTases_sf"/>
</dbReference>
<dbReference type="AlphaFoldDB" id="A0A0W0YA95"/>
<organism evidence="1 2">
    <name type="scientific">Legionella santicrucis</name>
    <dbReference type="NCBI Taxonomy" id="45074"/>
    <lineage>
        <taxon>Bacteria</taxon>
        <taxon>Pseudomonadati</taxon>
        <taxon>Pseudomonadota</taxon>
        <taxon>Gammaproteobacteria</taxon>
        <taxon>Legionellales</taxon>
        <taxon>Legionellaceae</taxon>
        <taxon>Legionella</taxon>
    </lineage>
</organism>